<organism evidence="2 3">
    <name type="scientific">Monosporascus cannonballus</name>
    <dbReference type="NCBI Taxonomy" id="155416"/>
    <lineage>
        <taxon>Eukaryota</taxon>
        <taxon>Fungi</taxon>
        <taxon>Dikarya</taxon>
        <taxon>Ascomycota</taxon>
        <taxon>Pezizomycotina</taxon>
        <taxon>Sordariomycetes</taxon>
        <taxon>Xylariomycetidae</taxon>
        <taxon>Xylariales</taxon>
        <taxon>Xylariales incertae sedis</taxon>
        <taxon>Monosporascus</taxon>
    </lineage>
</organism>
<evidence type="ECO:0000256" key="1">
    <source>
        <dbReference type="SAM" id="MobiDB-lite"/>
    </source>
</evidence>
<sequence>MRRILSNRTSFTLGSPTTSVTDLDLHIAGNDARFALHALLMAAVRDWNYRDDKPKSKPTLSTQATLSSIKAIAKAWRRPDEDQPSLLFFFEEHIKAQVPPKTETRKNVKKPRQEKTPEEKAQRRERKKLAKAKRRLKEARRPQWLFNLGNLLDDE</sequence>
<reference evidence="2 3" key="1">
    <citation type="submission" date="2018-06" db="EMBL/GenBank/DDBJ databases">
        <title>Complete Genomes of Monosporascus.</title>
        <authorList>
            <person name="Robinson A.J."/>
            <person name="Natvig D.O."/>
        </authorList>
    </citation>
    <scope>NUCLEOTIDE SEQUENCE [LARGE SCALE GENOMIC DNA]</scope>
    <source>
        <strain evidence="2 3">CBS 609.92</strain>
    </source>
</reference>
<name>A0ABY0H4V4_9PEZI</name>
<feature type="compositionally biased region" description="Basic and acidic residues" evidence="1">
    <location>
        <begin position="102"/>
        <end position="122"/>
    </location>
</feature>
<comment type="caution">
    <text evidence="2">The sequence shown here is derived from an EMBL/GenBank/DDBJ whole genome shotgun (WGS) entry which is preliminary data.</text>
</comment>
<accession>A0ABY0H4V4</accession>
<feature type="compositionally biased region" description="Basic residues" evidence="1">
    <location>
        <begin position="123"/>
        <end position="136"/>
    </location>
</feature>
<keyword evidence="3" id="KW-1185">Reference proteome</keyword>
<protein>
    <submittedName>
        <fullName evidence="2">Uncharacterized protein</fullName>
    </submittedName>
</protein>
<proteinExistence type="predicted"/>
<dbReference type="EMBL" id="QJNS01000158">
    <property type="protein sequence ID" value="RYO84604.1"/>
    <property type="molecule type" value="Genomic_DNA"/>
</dbReference>
<feature type="region of interest" description="Disordered" evidence="1">
    <location>
        <begin position="98"/>
        <end position="136"/>
    </location>
</feature>
<evidence type="ECO:0000313" key="2">
    <source>
        <dbReference type="EMBL" id="RYO84604.1"/>
    </source>
</evidence>
<evidence type="ECO:0000313" key="3">
    <source>
        <dbReference type="Proteomes" id="UP000294003"/>
    </source>
</evidence>
<gene>
    <name evidence="2" type="ORF">DL762_005594</name>
</gene>
<dbReference type="Proteomes" id="UP000294003">
    <property type="component" value="Unassembled WGS sequence"/>
</dbReference>